<evidence type="ECO:0000256" key="1">
    <source>
        <dbReference type="ARBA" id="ARBA00022478"/>
    </source>
</evidence>
<dbReference type="Gene3D" id="2.40.50.1060">
    <property type="match status" value="1"/>
</dbReference>
<feature type="compositionally biased region" description="Polar residues" evidence="3">
    <location>
        <begin position="1"/>
        <end position="18"/>
    </location>
</feature>
<dbReference type="Pfam" id="PF17875">
    <property type="entry name" value="RPA43_OB"/>
    <property type="match status" value="1"/>
</dbReference>
<reference evidence="5" key="1">
    <citation type="submission" date="2020-09" db="EMBL/GenBank/DDBJ databases">
        <title>Comparative genome analyses of four rice-infecting Rhizoctonia solani isolates reveal extensive enrichment of homogalacturonan modification genes.</title>
        <authorList>
            <person name="Lee D.-Y."/>
            <person name="Jeon J."/>
            <person name="Kim K.-T."/>
            <person name="Cheong K."/>
            <person name="Song H."/>
            <person name="Choi G."/>
            <person name="Ko J."/>
            <person name="Opiyo S.O."/>
            <person name="Zuo S."/>
            <person name="Madhav S."/>
            <person name="Lee Y.-H."/>
            <person name="Wang G.-L."/>
        </authorList>
    </citation>
    <scope>NUCLEOTIDE SEQUENCE</scope>
    <source>
        <strain evidence="5">AG1-IA B2</strain>
    </source>
</reference>
<evidence type="ECO:0000256" key="2">
    <source>
        <dbReference type="ARBA" id="ARBA00023163"/>
    </source>
</evidence>
<dbReference type="Proteomes" id="UP000614334">
    <property type="component" value="Unassembled WGS sequence"/>
</dbReference>
<organism evidence="5 6">
    <name type="scientific">Rhizoctonia solani</name>
    <dbReference type="NCBI Taxonomy" id="456999"/>
    <lineage>
        <taxon>Eukaryota</taxon>
        <taxon>Fungi</taxon>
        <taxon>Dikarya</taxon>
        <taxon>Basidiomycota</taxon>
        <taxon>Agaricomycotina</taxon>
        <taxon>Agaricomycetes</taxon>
        <taxon>Cantharellales</taxon>
        <taxon>Ceratobasidiaceae</taxon>
        <taxon>Rhizoctonia</taxon>
    </lineage>
</organism>
<evidence type="ECO:0000259" key="4">
    <source>
        <dbReference type="Pfam" id="PF17875"/>
    </source>
</evidence>
<comment type="caution">
    <text evidence="5">The sequence shown here is derived from an EMBL/GenBank/DDBJ whole genome shotgun (WGS) entry which is preliminary data.</text>
</comment>
<evidence type="ECO:0000313" key="5">
    <source>
        <dbReference type="EMBL" id="KAF8757293.1"/>
    </source>
</evidence>
<dbReference type="AlphaFoldDB" id="A0A8H7M6C5"/>
<name>A0A8H7M6C5_9AGAM</name>
<keyword evidence="1" id="KW-0240">DNA-directed RNA polymerase</keyword>
<protein>
    <recommendedName>
        <fullName evidence="4">RPA43 OB domain-containing protein</fullName>
    </recommendedName>
</protein>
<gene>
    <name evidence="5" type="ORF">RHS01_03875</name>
</gene>
<dbReference type="Gene3D" id="3.30.1490.120">
    <property type="entry name" value="RNA polymerase Rpb7-like, N-terminal domain"/>
    <property type="match status" value="1"/>
</dbReference>
<sequence length="255" mass="28844">MPVTTPRPSNENTPTANPAQARKQKKNEGPKRGPNEMRIYSHPITQSQVQDQDQISIRTTRRSPHHTRNRIQTRPCAHQYQFTPRFAGDPRRGVEEILDNLVMRYVPSLRGVLLSHKNHKFASDVAIMYAEGPYPTTRLEFDAGVWAPEVGMRITHIPGDGEWEYVHGPVANDPEINNEERQGDEESGRWVNSQTGETLGGESGLVEFTVIGYTIANQMLSLHGSLQPDPFDPEYYTIRQMTARLPESTQTEGIE</sequence>
<evidence type="ECO:0000313" key="6">
    <source>
        <dbReference type="Proteomes" id="UP000614334"/>
    </source>
</evidence>
<feature type="region of interest" description="Disordered" evidence="3">
    <location>
        <begin position="174"/>
        <end position="198"/>
    </location>
</feature>
<accession>A0A8H7M6C5</accession>
<feature type="domain" description="RPA43 OB" evidence="4">
    <location>
        <begin position="154"/>
        <end position="227"/>
    </location>
</feature>
<evidence type="ECO:0000256" key="3">
    <source>
        <dbReference type="SAM" id="MobiDB-lite"/>
    </source>
</evidence>
<dbReference type="GO" id="GO:0000428">
    <property type="term" value="C:DNA-directed RNA polymerase complex"/>
    <property type="evidence" value="ECO:0007669"/>
    <property type="project" value="UniProtKB-KW"/>
</dbReference>
<dbReference type="InterPro" id="IPR036898">
    <property type="entry name" value="RNA_pol_Rpb7-like_N_sf"/>
</dbReference>
<dbReference type="InterPro" id="IPR041178">
    <property type="entry name" value="RPA43_OB"/>
</dbReference>
<proteinExistence type="predicted"/>
<feature type="compositionally biased region" description="Basic and acidic residues" evidence="3">
    <location>
        <begin position="26"/>
        <end position="35"/>
    </location>
</feature>
<keyword evidence="2" id="KW-0804">Transcription</keyword>
<dbReference type="EMBL" id="JACYCF010000005">
    <property type="protein sequence ID" value="KAF8757293.1"/>
    <property type="molecule type" value="Genomic_DNA"/>
</dbReference>
<feature type="region of interest" description="Disordered" evidence="3">
    <location>
        <begin position="1"/>
        <end position="54"/>
    </location>
</feature>
<feature type="compositionally biased region" description="Basic and acidic residues" evidence="3">
    <location>
        <begin position="178"/>
        <end position="188"/>
    </location>
</feature>